<dbReference type="NCBIfam" id="NF006689">
    <property type="entry name" value="PRK09237.1"/>
    <property type="match status" value="1"/>
</dbReference>
<dbReference type="SUPFAM" id="SSF51556">
    <property type="entry name" value="Metallo-dependent hydrolases"/>
    <property type="match status" value="1"/>
</dbReference>
<keyword evidence="2" id="KW-0378">Hydrolase</keyword>
<name>E3JCB3_PSEI1</name>
<dbReference type="STRING" id="298654.FraEuI1c_6733"/>
<feature type="domain" description="Amidohydrolase-related" evidence="1">
    <location>
        <begin position="109"/>
        <end position="412"/>
    </location>
</feature>
<dbReference type="SUPFAM" id="SSF51338">
    <property type="entry name" value="Composite domain of metallo-dependent hydrolases"/>
    <property type="match status" value="2"/>
</dbReference>
<reference evidence="2 3" key="1">
    <citation type="submission" date="2010-10" db="EMBL/GenBank/DDBJ databases">
        <title>Complete sequence of Frankia sp. EuI1c.</title>
        <authorList>
            <consortium name="US DOE Joint Genome Institute"/>
            <person name="Lucas S."/>
            <person name="Copeland A."/>
            <person name="Lapidus A."/>
            <person name="Cheng J.-F."/>
            <person name="Bruce D."/>
            <person name="Goodwin L."/>
            <person name="Pitluck S."/>
            <person name="Chertkov O."/>
            <person name="Detter J.C."/>
            <person name="Han C."/>
            <person name="Tapia R."/>
            <person name="Land M."/>
            <person name="Hauser L."/>
            <person name="Jeffries C."/>
            <person name="Kyrpides N."/>
            <person name="Ivanova N."/>
            <person name="Mikhailova N."/>
            <person name="Beauchemin N."/>
            <person name="Sen A."/>
            <person name="Sur S.A."/>
            <person name="Gtari M."/>
            <person name="Wall L."/>
            <person name="Tisa L."/>
            <person name="Woyke T."/>
        </authorList>
    </citation>
    <scope>NUCLEOTIDE SEQUENCE [LARGE SCALE GENOMIC DNA]</scope>
    <source>
        <strain evidence="3">DSM 45817 / CECT 9037 / EuI1c</strain>
    </source>
</reference>
<proteinExistence type="predicted"/>
<dbReference type="MEROPS" id="M38.972"/>
<keyword evidence="3" id="KW-1185">Reference proteome</keyword>
<accession>E3JCB3</accession>
<dbReference type="InterPro" id="IPR011059">
    <property type="entry name" value="Metal-dep_hydrolase_composite"/>
</dbReference>
<evidence type="ECO:0000259" key="1">
    <source>
        <dbReference type="Pfam" id="PF01979"/>
    </source>
</evidence>
<dbReference type="PANTHER" id="PTHR42717">
    <property type="entry name" value="DIHYDROOROTASE-RELATED"/>
    <property type="match status" value="1"/>
</dbReference>
<dbReference type="InterPro" id="IPR020043">
    <property type="entry name" value="Deacetylase_Atu3266-like"/>
</dbReference>
<evidence type="ECO:0000313" key="3">
    <source>
        <dbReference type="Proteomes" id="UP000002484"/>
    </source>
</evidence>
<organism evidence="2 3">
    <name type="scientific">Pseudofrankia inefficax (strain DSM 45817 / CECT 9037 / DDB 130130 / EuI1c)</name>
    <name type="common">Frankia inefficax</name>
    <dbReference type="NCBI Taxonomy" id="298654"/>
    <lineage>
        <taxon>Bacteria</taxon>
        <taxon>Bacillati</taxon>
        <taxon>Actinomycetota</taxon>
        <taxon>Actinomycetes</taxon>
        <taxon>Frankiales</taxon>
        <taxon>Frankiaceae</taxon>
        <taxon>Pseudofrankia</taxon>
    </lineage>
</organism>
<gene>
    <name evidence="2" type="ordered locus">FraEuI1c_6733</name>
</gene>
<dbReference type="OrthoDB" id="9766983at2"/>
<dbReference type="InParanoid" id="E3JCB3"/>
<sequence length="505" mass="51017">MRDPNLPAGSPQSGPGDAVGVTVLAGGRVIDPANRFDGIADVVCANGRIVAVGPGAGAAYAAPGATAALAAPGVTVAPGVTAAPGTPAASAVSRPPAGPVEVIDCTGLIVTPGLIDLHVHVYPGLGDFCVHPDRAGVEVGVPVVIDGGTSGVRTLGISRAFAQGPGVRTRVLAFMDPCLLYLATKDFIAHRLEIANDPRNLDLDAAAAAVEQNRDYVIGFKVRATTTEDDRVSPFLEGAKSIAGDLPIMIHLGKYPYTKSLTNLDALAALRPGDIVTHAFRGHSGALVNGAPGGGTGRAAADQVAVHPVFADAVARGVRLDLGHSGSDFRFAAARALLDLGYAPDTISTDLNLFNEDGPVYSLPETLSKIWALGVPLVDVIAMATVNSAASIRRSDVLGTLGVGRAAEVSVLRVDEGPAAFSDGFETVAGERRLAPVGCVRGGTWIEATGPFSRAAASVAAARAEADAAGLPRRRAGSAAAEAAAESARFGMPAGAGPALTSQAR</sequence>
<dbReference type="KEGG" id="fri:FraEuI1c_6733"/>
<dbReference type="HOGENOM" id="CLU_036699_2_0_11"/>
<dbReference type="GO" id="GO:0019213">
    <property type="term" value="F:deacetylase activity"/>
    <property type="evidence" value="ECO:0007669"/>
    <property type="project" value="InterPro"/>
</dbReference>
<dbReference type="Pfam" id="PF01979">
    <property type="entry name" value="Amidohydro_1"/>
    <property type="match status" value="1"/>
</dbReference>
<dbReference type="PANTHER" id="PTHR42717:SF1">
    <property type="entry name" value="IMIDAZOLONEPROPIONASE AND RELATED AMIDOHYDROLASES"/>
    <property type="match status" value="1"/>
</dbReference>
<dbReference type="Gene3D" id="2.30.40.10">
    <property type="entry name" value="Urease, subunit C, domain 1"/>
    <property type="match status" value="2"/>
</dbReference>
<dbReference type="InterPro" id="IPR006680">
    <property type="entry name" value="Amidohydro-rel"/>
</dbReference>
<dbReference type="eggNOG" id="COG3964">
    <property type="taxonomic scope" value="Bacteria"/>
</dbReference>
<dbReference type="InterPro" id="IPR032466">
    <property type="entry name" value="Metal_Hydrolase"/>
</dbReference>
<dbReference type="RefSeq" id="WP_013427813.1">
    <property type="nucleotide sequence ID" value="NC_014666.1"/>
</dbReference>
<evidence type="ECO:0000313" key="2">
    <source>
        <dbReference type="EMBL" id="ADP84702.1"/>
    </source>
</evidence>
<dbReference type="Proteomes" id="UP000002484">
    <property type="component" value="Chromosome"/>
</dbReference>
<dbReference type="AlphaFoldDB" id="E3JCB3"/>
<protein>
    <submittedName>
        <fullName evidence="2">Amidohydrolase</fullName>
    </submittedName>
</protein>
<dbReference type="GO" id="GO:0016810">
    <property type="term" value="F:hydrolase activity, acting on carbon-nitrogen (but not peptide) bonds"/>
    <property type="evidence" value="ECO:0007669"/>
    <property type="project" value="InterPro"/>
</dbReference>
<dbReference type="Gene3D" id="3.20.20.140">
    <property type="entry name" value="Metal-dependent hydrolases"/>
    <property type="match status" value="1"/>
</dbReference>
<dbReference type="EMBL" id="CP002299">
    <property type="protein sequence ID" value="ADP84702.1"/>
    <property type="molecule type" value="Genomic_DNA"/>
</dbReference>